<dbReference type="PANTHER" id="PTHR22796">
    <property type="entry name" value="URG4-RELATED"/>
    <property type="match status" value="1"/>
</dbReference>
<dbReference type="InterPro" id="IPR027417">
    <property type="entry name" value="P-loop_NTPase"/>
</dbReference>
<evidence type="ECO:0000313" key="3">
    <source>
        <dbReference type="Proteomes" id="UP000439903"/>
    </source>
</evidence>
<evidence type="ECO:0000259" key="1">
    <source>
        <dbReference type="PROSITE" id="PS51717"/>
    </source>
</evidence>
<dbReference type="InterPro" id="IPR030383">
    <property type="entry name" value="G_VLIG_dom"/>
</dbReference>
<dbReference type="EMBL" id="WTPW01001177">
    <property type="protein sequence ID" value="KAF0450884.1"/>
    <property type="molecule type" value="Genomic_DNA"/>
</dbReference>
<accession>A0A8H3XDD9</accession>
<reference evidence="2 3" key="1">
    <citation type="journal article" date="2019" name="Environ. Microbiol.">
        <title>At the nexus of three kingdoms: the genome of the mycorrhizal fungus Gigaspora margarita provides insights into plant, endobacterial and fungal interactions.</title>
        <authorList>
            <person name="Venice F."/>
            <person name="Ghignone S."/>
            <person name="Salvioli di Fossalunga A."/>
            <person name="Amselem J."/>
            <person name="Novero M."/>
            <person name="Xianan X."/>
            <person name="Sedzielewska Toro K."/>
            <person name="Morin E."/>
            <person name="Lipzen A."/>
            <person name="Grigoriev I.V."/>
            <person name="Henrissat B."/>
            <person name="Martin F.M."/>
            <person name="Bonfante P."/>
        </authorList>
    </citation>
    <scope>NUCLEOTIDE SEQUENCE [LARGE SCALE GENOMIC DNA]</scope>
    <source>
        <strain evidence="2 3">BEG34</strain>
    </source>
</reference>
<name>A0A8H3XDD9_GIGMA</name>
<feature type="domain" description="VLIG-type G" evidence="1">
    <location>
        <begin position="172"/>
        <end position="237"/>
    </location>
</feature>
<dbReference type="Pfam" id="PF25683">
    <property type="entry name" value="URGCP_GTPase"/>
    <property type="match status" value="1"/>
</dbReference>
<sequence>MNLSKVLGGNAEDYLSENEFALLIAELQQFNRRANIFYASYCENEIETLQDKTLLKTSEDSHNYQSLGEIYHSVESEQINIQRKEIKQKIEDLDITVHDFWREFVILSQIIRSDGSSVLKKLYDIDDKQLEKAYNVWIREGEAIQILEGVLLRTLNSDFLSSVLSKIMSNSKWQLIVISVIGLESSGKSKLLNYLFQCGFSTSAGRCTKGAYMSYRHTIYKEKELDILNIDSEGMGSTAAKYISRHTDFDKKMTLLEVSSYHLDALSNRDSKPRISFVLRDMKDAKRAQHLAFLDIRDSLKRMFNEIPANAFACSFDNFYPQSMISDGEKFHYPAETFPLTISKLRKELLDSALIPSENHESQIFKNVHGFIMHMQTVWKEIDAREKISNQYELQIIEEGETHIKAAFAAKKQELKIGDKVREILKNHKNKTPKQYKRIFSKSKCDELFDDEWKKVEKDKENFMNTLAMKEKTLEQHVVNSFNHAVESGRAISNDDRDLKERLKFNRRFWNKITIPATLNTVSLDDKLFFDSIKISRANIFNPSNLATYIGIDDDKKKSFKGEVIDRIKTEIKGTCERICDDLLSRNALAIEFSQALEWLKSLCKNIFIIQSEINQLQSHFKVEIEDFSTMEQYLRLEVFVTLKNNTAKWKDSQLNNLENLRESLLKYFHEILNNSSFENISIHFLKCIDKSIKEQLFIQEQKISELLETHLKKNWKSEKKNPTRYAYEQSFGTYDVGKTRKYIDNPTSFMRELFENDIDTFKNIKVDEVLEDIEKTIYYTLEKLGKNISILQQKLQINSSFTIEEIFQKIDAENNRINSQKISYKDLIEDAIRVLGKCTIDSPQDFCAILKEDHNKFLLDFKKLWKNDYTNHKQSMIYKVECSKQSYWNKVEENMKKNHPKWWTLLGRKQPDDDQIKQVRAMWVHLKTELCNKYNMVDKTPENWQRDYGHLAKNH</sequence>
<organism evidence="2 3">
    <name type="scientific">Gigaspora margarita</name>
    <dbReference type="NCBI Taxonomy" id="4874"/>
    <lineage>
        <taxon>Eukaryota</taxon>
        <taxon>Fungi</taxon>
        <taxon>Fungi incertae sedis</taxon>
        <taxon>Mucoromycota</taxon>
        <taxon>Glomeromycotina</taxon>
        <taxon>Glomeromycetes</taxon>
        <taxon>Diversisporales</taxon>
        <taxon>Gigasporaceae</taxon>
        <taxon>Gigaspora</taxon>
    </lineage>
</organism>
<proteinExistence type="predicted"/>
<keyword evidence="3" id="KW-1185">Reference proteome</keyword>
<dbReference type="GO" id="GO:0005525">
    <property type="term" value="F:GTP binding"/>
    <property type="evidence" value="ECO:0007669"/>
    <property type="project" value="InterPro"/>
</dbReference>
<dbReference type="PROSITE" id="PS51717">
    <property type="entry name" value="G_VLIG"/>
    <property type="match status" value="1"/>
</dbReference>
<protein>
    <submittedName>
        <fullName evidence="2">von willebrand factor type a domain protein</fullName>
    </submittedName>
</protein>
<gene>
    <name evidence="2" type="ORF">F8M41_002096</name>
</gene>
<dbReference type="OrthoDB" id="1597724at2759"/>
<dbReference type="Proteomes" id="UP000439903">
    <property type="component" value="Unassembled WGS sequence"/>
</dbReference>
<dbReference type="SUPFAM" id="SSF52540">
    <property type="entry name" value="P-loop containing nucleoside triphosphate hydrolases"/>
    <property type="match status" value="1"/>
</dbReference>
<dbReference type="Gene3D" id="3.40.50.300">
    <property type="entry name" value="P-loop containing nucleotide triphosphate hydrolases"/>
    <property type="match status" value="1"/>
</dbReference>
<dbReference type="AlphaFoldDB" id="A0A8H3XDD9"/>
<dbReference type="PANTHER" id="PTHR22796:SF1">
    <property type="entry name" value="VWFA DOMAIN-CONTAINING PROTEIN"/>
    <property type="match status" value="1"/>
</dbReference>
<comment type="caution">
    <text evidence="2">The sequence shown here is derived from an EMBL/GenBank/DDBJ whole genome shotgun (WGS) entry which is preliminary data.</text>
</comment>
<evidence type="ECO:0000313" key="2">
    <source>
        <dbReference type="EMBL" id="KAF0450884.1"/>
    </source>
</evidence>